<dbReference type="InterPro" id="IPR004399">
    <property type="entry name" value="HMP/HMP-P_kinase_dom"/>
</dbReference>
<reference evidence="4" key="1">
    <citation type="submission" date="2022-04" db="EMBL/GenBank/DDBJ databases">
        <title>Alcanivorax sp. CY1518 draft genome sequence.</title>
        <authorList>
            <person name="Zhao G."/>
            <person name="An M."/>
        </authorList>
    </citation>
    <scope>NUCLEOTIDE SEQUENCE</scope>
    <source>
        <strain evidence="4">CY1518</strain>
    </source>
</reference>
<dbReference type="InterPro" id="IPR013749">
    <property type="entry name" value="PM/HMP-P_kinase-1"/>
</dbReference>
<proteinExistence type="predicted"/>
<evidence type="ECO:0000313" key="5">
    <source>
        <dbReference type="Proteomes" id="UP001165524"/>
    </source>
</evidence>
<dbReference type="EMBL" id="JALKII010000011">
    <property type="protein sequence ID" value="MCK0538653.1"/>
    <property type="molecule type" value="Genomic_DNA"/>
</dbReference>
<keyword evidence="5" id="KW-1185">Reference proteome</keyword>
<dbReference type="SUPFAM" id="SSF53613">
    <property type="entry name" value="Ribokinase-like"/>
    <property type="match status" value="1"/>
</dbReference>
<accession>A0ABT0EA90</accession>
<dbReference type="Gene3D" id="3.40.1190.20">
    <property type="match status" value="1"/>
</dbReference>
<gene>
    <name evidence="4" type="ORF">MU846_13140</name>
</gene>
<comment type="pathway">
    <text evidence="1">Cofactor biosynthesis; thiamine diphosphate biosynthesis.</text>
</comment>
<dbReference type="Proteomes" id="UP001165524">
    <property type="component" value="Unassembled WGS sequence"/>
</dbReference>
<evidence type="ECO:0000256" key="1">
    <source>
        <dbReference type="ARBA" id="ARBA00004948"/>
    </source>
</evidence>
<keyword evidence="4" id="KW-0808">Transferase</keyword>
<dbReference type="CDD" id="cd01169">
    <property type="entry name" value="HMPP_kinase"/>
    <property type="match status" value="1"/>
</dbReference>
<dbReference type="PANTHER" id="PTHR20858">
    <property type="entry name" value="PHOSPHOMETHYLPYRIMIDINE KINASE"/>
    <property type="match status" value="1"/>
</dbReference>
<name>A0ABT0EA90_9GAMM</name>
<dbReference type="GO" id="GO:0016301">
    <property type="term" value="F:kinase activity"/>
    <property type="evidence" value="ECO:0007669"/>
    <property type="project" value="UniProtKB-KW"/>
</dbReference>
<dbReference type="Pfam" id="PF08543">
    <property type="entry name" value="Phos_pyr_kin"/>
    <property type="match status" value="1"/>
</dbReference>
<comment type="caution">
    <text evidence="4">The sequence shown here is derived from an EMBL/GenBank/DDBJ whole genome shotgun (WGS) entry which is preliminary data.</text>
</comment>
<evidence type="ECO:0000256" key="2">
    <source>
        <dbReference type="ARBA" id="ARBA00012135"/>
    </source>
</evidence>
<organism evidence="4 5">
    <name type="scientific">Alcanivorax quisquiliarum</name>
    <dbReference type="NCBI Taxonomy" id="2933565"/>
    <lineage>
        <taxon>Bacteria</taxon>
        <taxon>Pseudomonadati</taxon>
        <taxon>Pseudomonadota</taxon>
        <taxon>Gammaproteobacteria</taxon>
        <taxon>Oceanospirillales</taxon>
        <taxon>Alcanivoracaceae</taxon>
        <taxon>Alcanivorax</taxon>
    </lineage>
</organism>
<sequence length="263" mass="27503">MKPNILVIAGHDPSGGAGIHADIEAIHSLGGFAATLITGLTVQNSQNVQGFELVPEALLARQAEALLDDLSFSAVKIGMTGSPAVIRFIASLLDRLPGVPVVLDPVLAAEAGGSLSGDSVPEAVLRELMPRAVLATPNLPEAQRLVGTEDIEACGARLLASGCPAVLITGTHDDTPAVQNHLFTAAEQQSWTWPRLPGTFHGSGCTLASACAAFLAQGQTLPEALESAQEYVHQSLLNAWQAGKGQMIPERRPPERRPQAIEP</sequence>
<dbReference type="PANTHER" id="PTHR20858:SF17">
    <property type="entry name" value="HYDROXYMETHYLPYRIMIDINE_PHOSPHOMETHYLPYRIMIDINE KINASE THI20-RELATED"/>
    <property type="match status" value="1"/>
</dbReference>
<dbReference type="InterPro" id="IPR029056">
    <property type="entry name" value="Ribokinase-like"/>
</dbReference>
<keyword evidence="4" id="KW-0418">Kinase</keyword>
<dbReference type="EC" id="2.7.1.49" evidence="2"/>
<dbReference type="RefSeq" id="WP_246953476.1">
    <property type="nucleotide sequence ID" value="NZ_JALKII010000011.1"/>
</dbReference>
<protein>
    <recommendedName>
        <fullName evidence="2">hydroxymethylpyrimidine kinase</fullName>
        <ecNumber evidence="2">2.7.1.49</ecNumber>
    </recommendedName>
</protein>
<evidence type="ECO:0000313" key="4">
    <source>
        <dbReference type="EMBL" id="MCK0538653.1"/>
    </source>
</evidence>
<evidence type="ECO:0000259" key="3">
    <source>
        <dbReference type="Pfam" id="PF08543"/>
    </source>
</evidence>
<feature type="domain" description="Pyridoxamine kinase/Phosphomethylpyrimidine kinase" evidence="3">
    <location>
        <begin position="12"/>
        <end position="246"/>
    </location>
</feature>